<comment type="caution">
    <text evidence="10">The sequence shown here is derived from an EMBL/GenBank/DDBJ whole genome shotgun (WGS) entry which is preliminary data.</text>
</comment>
<evidence type="ECO:0000256" key="4">
    <source>
        <dbReference type="ARBA" id="ARBA00047942"/>
    </source>
</evidence>
<dbReference type="PANTHER" id="PTHR33841:SF1">
    <property type="entry name" value="DNA METHYLTRANSFERASE A"/>
    <property type="match status" value="1"/>
</dbReference>
<dbReference type="Pfam" id="PF20466">
    <property type="entry name" value="MmeI_TRD"/>
    <property type="match status" value="1"/>
</dbReference>
<dbReference type="PANTHER" id="PTHR33841">
    <property type="entry name" value="DNA METHYLTRANSFERASE YEEA-RELATED"/>
    <property type="match status" value="1"/>
</dbReference>
<evidence type="ECO:0000313" key="10">
    <source>
        <dbReference type="EMBL" id="PWK28944.1"/>
    </source>
</evidence>
<dbReference type="GO" id="GO:0032259">
    <property type="term" value="P:methylation"/>
    <property type="evidence" value="ECO:0007669"/>
    <property type="project" value="UniProtKB-KW"/>
</dbReference>
<feature type="domain" description="MmeI-like C-terminal" evidence="8">
    <location>
        <begin position="815"/>
        <end position="891"/>
    </location>
</feature>
<dbReference type="Gene3D" id="3.40.50.150">
    <property type="entry name" value="Vaccinia Virus protein VP39"/>
    <property type="match status" value="1"/>
</dbReference>
<dbReference type="OrthoDB" id="32195at2"/>
<dbReference type="Pfam" id="PF20473">
    <property type="entry name" value="MmeI_Mtase"/>
    <property type="match status" value="1"/>
</dbReference>
<dbReference type="RefSeq" id="WP_109741275.1">
    <property type="nucleotide sequence ID" value="NZ_QGGO01000002.1"/>
</dbReference>
<dbReference type="InterPro" id="IPR046820">
    <property type="entry name" value="MmeI_TRD"/>
</dbReference>
<gene>
    <name evidence="10" type="ORF">LV89_00497</name>
</gene>
<evidence type="ECO:0000313" key="11">
    <source>
        <dbReference type="Proteomes" id="UP000245489"/>
    </source>
</evidence>
<protein>
    <recommendedName>
        <fullName evidence="1">site-specific DNA-methyltransferase (adenine-specific)</fullName>
        <ecNumber evidence="1">2.1.1.72</ecNumber>
    </recommendedName>
</protein>
<evidence type="ECO:0000259" key="9">
    <source>
        <dbReference type="Pfam" id="PF20473"/>
    </source>
</evidence>
<feature type="domain" description="MmeI-like helicase spacer" evidence="6">
    <location>
        <begin position="173"/>
        <end position="249"/>
    </location>
</feature>
<dbReference type="AlphaFoldDB" id="A0A316EGR3"/>
<evidence type="ECO:0000259" key="7">
    <source>
        <dbReference type="Pfam" id="PF20466"/>
    </source>
</evidence>
<dbReference type="SUPFAM" id="SSF53335">
    <property type="entry name" value="S-adenosyl-L-methionine-dependent methyltransferases"/>
    <property type="match status" value="1"/>
</dbReference>
<organism evidence="10 11">
    <name type="scientific">Arcicella aurantiaca</name>
    <dbReference type="NCBI Taxonomy" id="591202"/>
    <lineage>
        <taxon>Bacteria</taxon>
        <taxon>Pseudomonadati</taxon>
        <taxon>Bacteroidota</taxon>
        <taxon>Cytophagia</taxon>
        <taxon>Cytophagales</taxon>
        <taxon>Flectobacillaceae</taxon>
        <taxon>Arcicella</taxon>
    </lineage>
</organism>
<dbReference type="Proteomes" id="UP000245489">
    <property type="component" value="Unassembled WGS sequence"/>
</dbReference>
<dbReference type="GO" id="GO:0009007">
    <property type="term" value="F:site-specific DNA-methyltransferase (adenine-specific) activity"/>
    <property type="evidence" value="ECO:0007669"/>
    <property type="project" value="UniProtKB-EC"/>
</dbReference>
<evidence type="ECO:0000259" key="8">
    <source>
        <dbReference type="Pfam" id="PF20467"/>
    </source>
</evidence>
<dbReference type="InterPro" id="IPR046816">
    <property type="entry name" value="MmeI_Mtase"/>
</dbReference>
<feature type="domain" description="MmeI-like N-terminal" evidence="5">
    <location>
        <begin position="1"/>
        <end position="159"/>
    </location>
</feature>
<dbReference type="Pfam" id="PF20467">
    <property type="entry name" value="MmeI_C"/>
    <property type="match status" value="1"/>
</dbReference>
<dbReference type="InterPro" id="IPR029063">
    <property type="entry name" value="SAM-dependent_MTases_sf"/>
</dbReference>
<dbReference type="InterPro" id="IPR046817">
    <property type="entry name" value="MmeI_N"/>
</dbReference>
<feature type="domain" description="MmeI-like DNA-methyltransferase" evidence="9">
    <location>
        <begin position="325"/>
        <end position="588"/>
    </location>
</feature>
<reference evidence="10 11" key="1">
    <citation type="submission" date="2018-05" db="EMBL/GenBank/DDBJ databases">
        <title>Genomic Encyclopedia of Archaeal and Bacterial Type Strains, Phase II (KMG-II): from individual species to whole genera.</title>
        <authorList>
            <person name="Goeker M."/>
        </authorList>
    </citation>
    <scope>NUCLEOTIDE SEQUENCE [LARGE SCALE GENOMIC DNA]</scope>
    <source>
        <strain evidence="10 11">DSM 22214</strain>
    </source>
</reference>
<proteinExistence type="predicted"/>
<evidence type="ECO:0000256" key="2">
    <source>
        <dbReference type="ARBA" id="ARBA00022603"/>
    </source>
</evidence>
<dbReference type="Pfam" id="PF20465">
    <property type="entry name" value="MmeI_hel"/>
    <property type="match status" value="1"/>
</dbReference>
<accession>A0A316EGR3</accession>
<dbReference type="EC" id="2.1.1.72" evidence="1"/>
<dbReference type="InterPro" id="IPR046819">
    <property type="entry name" value="MmeI_hel"/>
</dbReference>
<sequence>MNITQITDSLQNLLNNFDKDEFIYQLLRAYNIPNASIARLKKGGLNLSKNPNEIDWKTKLFYKIAEPTENVHEIMEELKANGKALKNSPRFMVVTDFTTLLAWDVKMAEALDIPLTQLVQHYDFFLPWAGMEKATHQYENPADVKAAEKMAKLYDEISKDNRNVATLTKEDVHSLNVFLSRLLFCFFAEDTGIFEKSQFTHDIKDHTQEDGSDLHTYLDRLFELMNTPLRDDSLPKHLRDFPYVNGGLFQQKHQAPTFSRRSRAILIECGELDWAAINPDIFGSMIQAVITPEHRGGMGMHYTSVPNIMKVIEPLFLDNLLEEFESAKGNIKKINELLKRIWSIKIFDPACGSGNFLIIAYKKMRELEMAIFKEIDRIKGKLGSGIFDFGGNSFSEIRLDNFYGIELDDFAHEIAILSLWLAEHQMNQEFFKEFGRTRPALPLKATGNIVHGNATRLDWEVVCPKKEQDEIYILGNPPYLGSSMQSAEQKEDMALVFKGIKDYKNLDYIACWFLKGAKFIQNQNAQFAFVSTNSICQGEQVALLWPHIFNRNLEIGFAHTSFKWNNNAKANAAVIVVIVSIKPTALNKTKLIINSINKIIVDNINPYLTKGRSTFVVRTTKSISLLTPMVKGNQPTDGGHFILNKEERSELLSLNSNSSQFIKKLIGSDELINSKERWCLWINDETLSEATQVDIIKTRINNVKYFRSQSPAPSTVNFTGGHHRFIQIQHEPEKALVIPSVSSENRIYIPIGFVDNHTVVTNLAFAIYNPETWLFAVLTSRMHMTWVRAVAGRLKSDYRYSSALCYNTFPFPPISDTQKDELKKHVFQIIGEREQDSEKTLAQLYDPEKMPEGLREAHRQNDLAVERCYRSKPFESDEERLEYLFKLYEKMIEEEKTKGTLFAMERKGKGKKK</sequence>
<evidence type="ECO:0000259" key="5">
    <source>
        <dbReference type="Pfam" id="PF20464"/>
    </source>
</evidence>
<dbReference type="EMBL" id="QGGO01000002">
    <property type="protein sequence ID" value="PWK28944.1"/>
    <property type="molecule type" value="Genomic_DNA"/>
</dbReference>
<evidence type="ECO:0000256" key="3">
    <source>
        <dbReference type="ARBA" id="ARBA00022679"/>
    </source>
</evidence>
<keyword evidence="11" id="KW-1185">Reference proteome</keyword>
<dbReference type="InterPro" id="IPR050953">
    <property type="entry name" value="N4_N6_ade-DNA_methylase"/>
</dbReference>
<keyword evidence="2 10" id="KW-0489">Methyltransferase</keyword>
<name>A0A316EGR3_9BACT</name>
<evidence type="ECO:0000256" key="1">
    <source>
        <dbReference type="ARBA" id="ARBA00011900"/>
    </source>
</evidence>
<dbReference type="InterPro" id="IPR046818">
    <property type="entry name" value="MmeI_C"/>
</dbReference>
<feature type="domain" description="MmeI-like target recognition" evidence="7">
    <location>
        <begin position="611"/>
        <end position="813"/>
    </location>
</feature>
<keyword evidence="3" id="KW-0808">Transferase</keyword>
<comment type="catalytic activity">
    <reaction evidence="4">
        <text>a 2'-deoxyadenosine in DNA + S-adenosyl-L-methionine = an N(6)-methyl-2'-deoxyadenosine in DNA + S-adenosyl-L-homocysteine + H(+)</text>
        <dbReference type="Rhea" id="RHEA:15197"/>
        <dbReference type="Rhea" id="RHEA-COMP:12418"/>
        <dbReference type="Rhea" id="RHEA-COMP:12419"/>
        <dbReference type="ChEBI" id="CHEBI:15378"/>
        <dbReference type="ChEBI" id="CHEBI:57856"/>
        <dbReference type="ChEBI" id="CHEBI:59789"/>
        <dbReference type="ChEBI" id="CHEBI:90615"/>
        <dbReference type="ChEBI" id="CHEBI:90616"/>
        <dbReference type="EC" id="2.1.1.72"/>
    </reaction>
</comment>
<evidence type="ECO:0000259" key="6">
    <source>
        <dbReference type="Pfam" id="PF20465"/>
    </source>
</evidence>
<dbReference type="Pfam" id="PF20464">
    <property type="entry name" value="MmeI_N"/>
    <property type="match status" value="1"/>
</dbReference>